<name>A0A6A9JYB5_PSEAI</name>
<gene>
    <name evidence="2" type="ORF">GNQ20_08970</name>
</gene>
<proteinExistence type="predicted"/>
<keyword evidence="1" id="KW-0472">Membrane</keyword>
<sequence>MRRMRSPWNALTAANYNQIRQRGMLHGITTAAGDGLAVASPRGNHGHFGNVCSKSEFSSHKICFWSLISFFMEGYGSFLGIFFDNFQNKA</sequence>
<keyword evidence="1" id="KW-0812">Transmembrane</keyword>
<dbReference type="RefSeq" id="WP_153574677.1">
    <property type="nucleotide sequence ID" value="NZ_BSBD01000016.1"/>
</dbReference>
<reference evidence="2" key="1">
    <citation type="submission" date="2019-11" db="EMBL/GenBank/DDBJ databases">
        <title>Genomes of ocular Pseudomonas aeruginosa isolates.</title>
        <authorList>
            <person name="Khan M."/>
            <person name="Rice S.A."/>
            <person name="Willcox M.D.P."/>
            <person name="Stapleton F."/>
        </authorList>
    </citation>
    <scope>NUCLEOTIDE SEQUENCE</scope>
    <source>
        <strain evidence="2">PA206</strain>
    </source>
</reference>
<dbReference type="EMBL" id="WOAJ01000003">
    <property type="protein sequence ID" value="MUI57929.1"/>
    <property type="molecule type" value="Genomic_DNA"/>
</dbReference>
<keyword evidence="1" id="KW-1133">Transmembrane helix</keyword>
<protein>
    <submittedName>
        <fullName evidence="2">Uncharacterized protein</fullName>
    </submittedName>
</protein>
<evidence type="ECO:0000313" key="2">
    <source>
        <dbReference type="EMBL" id="MUI57929.1"/>
    </source>
</evidence>
<accession>A0A6A9JYB5</accession>
<dbReference type="AlphaFoldDB" id="A0A6A9JYB5"/>
<comment type="caution">
    <text evidence="2">The sequence shown here is derived from an EMBL/GenBank/DDBJ whole genome shotgun (WGS) entry which is preliminary data.</text>
</comment>
<organism evidence="2">
    <name type="scientific">Pseudomonas aeruginosa</name>
    <dbReference type="NCBI Taxonomy" id="287"/>
    <lineage>
        <taxon>Bacteria</taxon>
        <taxon>Pseudomonadati</taxon>
        <taxon>Pseudomonadota</taxon>
        <taxon>Gammaproteobacteria</taxon>
        <taxon>Pseudomonadales</taxon>
        <taxon>Pseudomonadaceae</taxon>
        <taxon>Pseudomonas</taxon>
    </lineage>
</organism>
<evidence type="ECO:0000256" key="1">
    <source>
        <dbReference type="SAM" id="Phobius"/>
    </source>
</evidence>
<feature type="transmembrane region" description="Helical" evidence="1">
    <location>
        <begin position="62"/>
        <end position="83"/>
    </location>
</feature>